<dbReference type="OrthoDB" id="9841969at2"/>
<accession>K6W937</accession>
<proteinExistence type="predicted"/>
<evidence type="ECO:0000313" key="2">
    <source>
        <dbReference type="Proteomes" id="UP000008363"/>
    </source>
</evidence>
<evidence type="ECO:0000313" key="1">
    <source>
        <dbReference type="EMBL" id="GAB90261.1"/>
    </source>
</evidence>
<name>K6W937_9ACTN</name>
<organism evidence="1 2">
    <name type="scientific">Gordonia rhizosphera NBRC 16068</name>
    <dbReference type="NCBI Taxonomy" id="1108045"/>
    <lineage>
        <taxon>Bacteria</taxon>
        <taxon>Bacillati</taxon>
        <taxon>Actinomycetota</taxon>
        <taxon>Actinomycetes</taxon>
        <taxon>Mycobacteriales</taxon>
        <taxon>Gordoniaceae</taxon>
        <taxon>Gordonia</taxon>
    </lineage>
</organism>
<dbReference type="EMBL" id="BAHC01000092">
    <property type="protein sequence ID" value="GAB90261.1"/>
    <property type="molecule type" value="Genomic_DNA"/>
</dbReference>
<reference evidence="1 2" key="1">
    <citation type="submission" date="2012-08" db="EMBL/GenBank/DDBJ databases">
        <title>Whole genome shotgun sequence of Gordonia rhizosphera NBRC 16068.</title>
        <authorList>
            <person name="Takarada H."/>
            <person name="Isaki S."/>
            <person name="Hosoyama A."/>
            <person name="Tsuchikane K."/>
            <person name="Katsumata H."/>
            <person name="Baba S."/>
            <person name="Ohji S."/>
            <person name="Yamazaki S."/>
            <person name="Fujita N."/>
        </authorList>
    </citation>
    <scope>NUCLEOTIDE SEQUENCE [LARGE SCALE GENOMIC DNA]</scope>
    <source>
        <strain evidence="1 2">NBRC 16068</strain>
    </source>
</reference>
<dbReference type="Proteomes" id="UP000008363">
    <property type="component" value="Unassembled WGS sequence"/>
</dbReference>
<dbReference type="RefSeq" id="WP_006332954.1">
    <property type="nucleotide sequence ID" value="NZ_BAHC01000092.1"/>
</dbReference>
<comment type="caution">
    <text evidence="1">The sequence shown here is derived from an EMBL/GenBank/DDBJ whole genome shotgun (WGS) entry which is preliminary data.</text>
</comment>
<sequence>MSAADTTNPPIAEQFAGVAAVIDGGASAIAKAFDETLGAYRGSATRVLDAYEKTSSAAIDFGKERFGATATTPEWIEKIVAPQSALVRDLHASAISSVRRTLG</sequence>
<evidence type="ECO:0008006" key="3">
    <source>
        <dbReference type="Google" id="ProtNLM"/>
    </source>
</evidence>
<dbReference type="AlphaFoldDB" id="K6W937"/>
<keyword evidence="2" id="KW-1185">Reference proteome</keyword>
<protein>
    <recommendedName>
        <fullName evidence="3">Phasin domain-containing protein</fullName>
    </recommendedName>
</protein>
<gene>
    <name evidence="1" type="ORF">GORHZ_092_00100</name>
</gene>